<feature type="compositionally biased region" description="Polar residues" evidence="2">
    <location>
        <begin position="52"/>
        <end position="62"/>
    </location>
</feature>
<feature type="region of interest" description="Disordered" evidence="2">
    <location>
        <begin position="1"/>
        <end position="197"/>
    </location>
</feature>
<feature type="compositionally biased region" description="Low complexity" evidence="2">
    <location>
        <begin position="530"/>
        <end position="546"/>
    </location>
</feature>
<evidence type="ECO:0000256" key="3">
    <source>
        <dbReference type="SAM" id="Phobius"/>
    </source>
</evidence>
<keyword evidence="3" id="KW-0472">Membrane</keyword>
<dbReference type="InterPro" id="IPR027417">
    <property type="entry name" value="P-loop_NTPase"/>
</dbReference>
<proteinExistence type="inferred from homology"/>
<dbReference type="InterPro" id="IPR030379">
    <property type="entry name" value="G_SEPTIN_dom"/>
</dbReference>
<keyword evidence="3" id="KW-0812">Transmembrane</keyword>
<dbReference type="GO" id="GO:0005525">
    <property type="term" value="F:GTP binding"/>
    <property type="evidence" value="ECO:0007669"/>
    <property type="project" value="UniProtKB-KW"/>
</dbReference>
<feature type="compositionally biased region" description="Low complexity" evidence="2">
    <location>
        <begin position="132"/>
        <end position="161"/>
    </location>
</feature>
<dbReference type="PROSITE" id="PS00675">
    <property type="entry name" value="SIGMA54_INTERACT_1"/>
    <property type="match status" value="1"/>
</dbReference>
<feature type="compositionally biased region" description="Basic and acidic residues" evidence="2">
    <location>
        <begin position="42"/>
        <end position="51"/>
    </location>
</feature>
<comment type="similarity">
    <text evidence="1">Belongs to the TRAFAC class TrmE-Era-EngA-EngB-Septin-like GTPase superfamily. Septin GTPase family.</text>
</comment>
<dbReference type="PROSITE" id="PS51719">
    <property type="entry name" value="G_SEPTIN"/>
    <property type="match status" value="1"/>
</dbReference>
<evidence type="ECO:0000259" key="4">
    <source>
        <dbReference type="PROSITE" id="PS51719"/>
    </source>
</evidence>
<comment type="caution">
    <text evidence="5">The sequence shown here is derived from an EMBL/GenBank/DDBJ whole genome shotgun (WGS) entry which is preliminary data.</text>
</comment>
<feature type="compositionally biased region" description="Polar residues" evidence="2">
    <location>
        <begin position="21"/>
        <end position="37"/>
    </location>
</feature>
<name>A0AA43QPK5_9LECA</name>
<keyword evidence="1" id="KW-0342">GTP-binding</keyword>
<protein>
    <recommendedName>
        <fullName evidence="4">Septin-type G domain-containing protein</fullName>
    </recommendedName>
</protein>
<dbReference type="Proteomes" id="UP001161017">
    <property type="component" value="Unassembled WGS sequence"/>
</dbReference>
<keyword evidence="3" id="KW-1133">Transmembrane helix</keyword>
<evidence type="ECO:0000313" key="5">
    <source>
        <dbReference type="EMBL" id="MDI1488528.1"/>
    </source>
</evidence>
<dbReference type="Gene3D" id="3.40.50.300">
    <property type="entry name" value="P-loop containing nucleotide triphosphate hydrolases"/>
    <property type="match status" value="1"/>
</dbReference>
<feature type="compositionally biased region" description="Polar residues" evidence="2">
    <location>
        <begin position="173"/>
        <end position="182"/>
    </location>
</feature>
<keyword evidence="1" id="KW-0547">Nucleotide-binding</keyword>
<dbReference type="SUPFAM" id="SSF52540">
    <property type="entry name" value="P-loop containing nucleoside triphosphate hydrolases"/>
    <property type="match status" value="1"/>
</dbReference>
<reference evidence="5" key="1">
    <citation type="journal article" date="2023" name="Genome Biol. Evol.">
        <title>First Whole Genome Sequence and Flow Cytometry Genome Size Data for the Lichen-Forming Fungus Ramalina farinacea (Ascomycota).</title>
        <authorList>
            <person name="Llewellyn T."/>
            <person name="Mian S."/>
            <person name="Hill R."/>
            <person name="Leitch I.J."/>
            <person name="Gaya E."/>
        </authorList>
    </citation>
    <scope>NUCLEOTIDE SEQUENCE</scope>
    <source>
        <strain evidence="5">LIQ254RAFAR</strain>
    </source>
</reference>
<feature type="transmembrane region" description="Helical" evidence="3">
    <location>
        <begin position="664"/>
        <end position="684"/>
    </location>
</feature>
<gene>
    <name evidence="5" type="ORF">OHK93_007803</name>
</gene>
<evidence type="ECO:0000313" key="6">
    <source>
        <dbReference type="Proteomes" id="UP001161017"/>
    </source>
</evidence>
<sequence length="705" mass="77653">MEDKGPRGRKENEAHTVPGTFLSSQAPMSFRLTTDAQLNEEALAHEKESQSEKTYGVQSLADSASMAPADTQDTKQAGDDGEDYGEGFEKRRSTLRPQSRPREGFSISDNMIPEDNALYTDSSPLRPFQAPSMSQSLTSLSLDSQAPLSSIPSSPKSFSNRSFRHSDEESGNEAGSQAIISSSEDEAKPPLDTTDSVPQLIMPSIKMPSRRPFTDRGKAVGRLKILVAGDTGVGKTTLIKSIVQTCEDIVHVDALSSGQLSLGQTDKRRVKGRRASSNTGSTPLITELYASTKPYPAWWSDVEDTRLLRRKRGFEDAVLERNLCFVDTPGYSSGMAKMEAIDAVVQYVEQRLRRSFSTSAGESDLVGLMSGDGGSQVDVVLYMISQDIKHEDLVFLERLTSLTNVILLISKSDTLSFEEAEVLRRSISHTLSKSNIHLFQPPSENAHQSPYTVCSAPSDDDEIMDASLLMSSDYVQPLIPSELAALIEQILDKTTGPYLRHLAATRLIRNQGRSKAMASPSSLPRAVSNPLSPASAASPPSQALQQHTRAGLSPYLQAKIADHTQQEERMAQLRLAKWAADLQRSLQEERARYEALAQGERTLWLNEKSIENQNQIQSESALIKRSERKQRRQKSGAAYQYGLMDTDDPLGLLLLSQSIRQRGWIALQVAGGFGVLGAVAVWVVRTWTARDSGNGEWTWTWWKDG</sequence>
<dbReference type="Pfam" id="PF00735">
    <property type="entry name" value="Septin"/>
    <property type="match status" value="1"/>
</dbReference>
<evidence type="ECO:0000256" key="1">
    <source>
        <dbReference type="RuleBase" id="RU004560"/>
    </source>
</evidence>
<dbReference type="PANTHER" id="PTHR18884">
    <property type="entry name" value="SEPTIN"/>
    <property type="match status" value="1"/>
</dbReference>
<feature type="region of interest" description="Disordered" evidence="2">
    <location>
        <begin position="511"/>
        <end position="548"/>
    </location>
</feature>
<feature type="compositionally biased region" description="Basic and acidic residues" evidence="2">
    <location>
        <begin position="1"/>
        <end position="14"/>
    </location>
</feature>
<dbReference type="EMBL" id="JAPUFD010000007">
    <property type="protein sequence ID" value="MDI1488528.1"/>
    <property type="molecule type" value="Genomic_DNA"/>
</dbReference>
<accession>A0AA43QPK5</accession>
<keyword evidence="6" id="KW-1185">Reference proteome</keyword>
<organism evidence="5 6">
    <name type="scientific">Ramalina farinacea</name>
    <dbReference type="NCBI Taxonomy" id="258253"/>
    <lineage>
        <taxon>Eukaryota</taxon>
        <taxon>Fungi</taxon>
        <taxon>Dikarya</taxon>
        <taxon>Ascomycota</taxon>
        <taxon>Pezizomycotina</taxon>
        <taxon>Lecanoromycetes</taxon>
        <taxon>OSLEUM clade</taxon>
        <taxon>Lecanoromycetidae</taxon>
        <taxon>Lecanorales</taxon>
        <taxon>Lecanorineae</taxon>
        <taxon>Ramalinaceae</taxon>
        <taxon>Ramalina</taxon>
    </lineage>
</organism>
<evidence type="ECO:0000256" key="2">
    <source>
        <dbReference type="SAM" id="MobiDB-lite"/>
    </source>
</evidence>
<feature type="domain" description="Septin-type G" evidence="4">
    <location>
        <begin position="219"/>
        <end position="518"/>
    </location>
</feature>
<dbReference type="InterPro" id="IPR025662">
    <property type="entry name" value="Sigma_54_int_dom_ATP-bd_1"/>
</dbReference>
<dbReference type="AlphaFoldDB" id="A0AA43QPK5"/>